<accession>A0A1H5V5T0</accession>
<dbReference type="Proteomes" id="UP000236731">
    <property type="component" value="Unassembled WGS sequence"/>
</dbReference>
<evidence type="ECO:0000313" key="2">
    <source>
        <dbReference type="EMBL" id="SEF82546.1"/>
    </source>
</evidence>
<keyword evidence="1" id="KW-0732">Signal</keyword>
<sequence>MNLFKYIILLTILCSSGIAKSQDQYIITYSGKLLSASMTSRLQNEASDPDMLKAFTEIISGFEVMYSLYIDSRKRESIFIEDREYGLDGPPPFKQLTSYYKADSQFYFEDLFRGKKFNIKDTPKNLNWLITKETLTIGNFTCKKAILKDDPFHTIAWFSEDYPLPFGPYIGNGLPGLVVLLENDYYSIQVKEIKKQAIPAKVVKSMAAFPAKQGISLQEYYKEVKPLLKTMSQENIIN</sequence>
<evidence type="ECO:0000313" key="3">
    <source>
        <dbReference type="Proteomes" id="UP000236731"/>
    </source>
</evidence>
<reference evidence="3" key="1">
    <citation type="submission" date="2016-10" db="EMBL/GenBank/DDBJ databases">
        <authorList>
            <person name="Varghese N."/>
            <person name="Submissions S."/>
        </authorList>
    </citation>
    <scope>NUCLEOTIDE SEQUENCE [LARGE SCALE GENOMIC DNA]</scope>
    <source>
        <strain evidence="3">DSM 22361</strain>
    </source>
</reference>
<dbReference type="OrthoDB" id="1256136at2"/>
<keyword evidence="3" id="KW-1185">Reference proteome</keyword>
<dbReference type="EMBL" id="FNUT01000003">
    <property type="protein sequence ID" value="SEF82546.1"/>
    <property type="molecule type" value="Genomic_DNA"/>
</dbReference>
<feature type="signal peptide" evidence="1">
    <location>
        <begin position="1"/>
        <end position="21"/>
    </location>
</feature>
<name>A0A1H5V5T0_9SPHI</name>
<feature type="chain" id="PRO_5009286928" evidence="1">
    <location>
        <begin position="22"/>
        <end position="238"/>
    </location>
</feature>
<dbReference type="NCBIfam" id="TIGR01200">
    <property type="entry name" value="GLPGLI"/>
    <property type="match status" value="1"/>
</dbReference>
<organism evidence="2 3">
    <name type="scientific">Sphingobacterium lactis</name>
    <dbReference type="NCBI Taxonomy" id="797291"/>
    <lineage>
        <taxon>Bacteria</taxon>
        <taxon>Pseudomonadati</taxon>
        <taxon>Bacteroidota</taxon>
        <taxon>Sphingobacteriia</taxon>
        <taxon>Sphingobacteriales</taxon>
        <taxon>Sphingobacteriaceae</taxon>
        <taxon>Sphingobacterium</taxon>
    </lineage>
</organism>
<evidence type="ECO:0000256" key="1">
    <source>
        <dbReference type="SAM" id="SignalP"/>
    </source>
</evidence>
<dbReference type="RefSeq" id="WP_103905409.1">
    <property type="nucleotide sequence ID" value="NZ_CP049246.1"/>
</dbReference>
<protein>
    <submittedName>
        <fullName evidence="2">GLPGLI family protein</fullName>
    </submittedName>
</protein>
<proteinExistence type="predicted"/>
<dbReference type="AlphaFoldDB" id="A0A1H5V5T0"/>
<gene>
    <name evidence="2" type="ORF">SAMN05421877_10320</name>
</gene>
<dbReference type="InterPro" id="IPR005901">
    <property type="entry name" value="GLPGLI"/>
</dbReference>